<name>A0A168QAQ2_ABSGL</name>
<proteinExistence type="predicted"/>
<feature type="compositionally biased region" description="Polar residues" evidence="1">
    <location>
        <begin position="21"/>
        <end position="70"/>
    </location>
</feature>
<dbReference type="EMBL" id="LT554349">
    <property type="protein sequence ID" value="SAM04110.1"/>
    <property type="molecule type" value="Genomic_DNA"/>
</dbReference>
<dbReference type="Proteomes" id="UP000078561">
    <property type="component" value="Unassembled WGS sequence"/>
</dbReference>
<dbReference type="OrthoDB" id="5418203at2759"/>
<feature type="compositionally biased region" description="Basic and acidic residues" evidence="1">
    <location>
        <begin position="194"/>
        <end position="206"/>
    </location>
</feature>
<reference evidence="2" key="1">
    <citation type="submission" date="2016-04" db="EMBL/GenBank/DDBJ databases">
        <authorList>
            <person name="Evans L.H."/>
            <person name="Alamgir A."/>
            <person name="Owens N."/>
            <person name="Weber N.D."/>
            <person name="Virtaneva K."/>
            <person name="Barbian K."/>
            <person name="Babar A."/>
            <person name="Rosenke K."/>
        </authorList>
    </citation>
    <scope>NUCLEOTIDE SEQUENCE [LARGE SCALE GENOMIC DNA]</scope>
    <source>
        <strain evidence="2">CBS 101.48</strain>
    </source>
</reference>
<feature type="compositionally biased region" description="Low complexity" evidence="1">
    <location>
        <begin position="75"/>
        <end position="91"/>
    </location>
</feature>
<sequence length="344" mass="39155">MNRSPSTSSNRDRESERWTQPDEQTQSPSPQTDPNRQTSPQTRNNAWNPHPQDSQYKSSGRMQQTSNRSSPRYPPQSTNSNSLPSSSSWRQSSDDRSRPQTNNTNKQDTAKSSQQWGGGRQRSDYQSAPEQQQRQTYKSAPEQQQRPDYRSVTEQSQRQTYKPAPEQQQRPPHRSAPVSEQQRSPPPTSSKAPTRKEAPSKADEDQLLKNMQALSTNDRPDTMEDDDFIIECKASPLKMDQVEATFERYETMRGGCRFQSIDGTTALVIFGHPSTAKKAWMETKHSTIITIRSYKGPMDIIEDVPIVRKSAMNQRPRPSNLVAQRLIHGSLGLKRPTRPSTTKQ</sequence>
<feature type="region of interest" description="Disordered" evidence="1">
    <location>
        <begin position="1"/>
        <end position="206"/>
    </location>
</feature>
<feature type="compositionally biased region" description="Basic and acidic residues" evidence="1">
    <location>
        <begin position="10"/>
        <end position="20"/>
    </location>
</feature>
<evidence type="ECO:0000313" key="3">
    <source>
        <dbReference type="Proteomes" id="UP000078561"/>
    </source>
</evidence>
<keyword evidence="3" id="KW-1185">Reference proteome</keyword>
<organism evidence="2">
    <name type="scientific">Absidia glauca</name>
    <name type="common">Pin mould</name>
    <dbReference type="NCBI Taxonomy" id="4829"/>
    <lineage>
        <taxon>Eukaryota</taxon>
        <taxon>Fungi</taxon>
        <taxon>Fungi incertae sedis</taxon>
        <taxon>Mucoromycota</taxon>
        <taxon>Mucoromycotina</taxon>
        <taxon>Mucoromycetes</taxon>
        <taxon>Mucorales</taxon>
        <taxon>Cunninghamellaceae</taxon>
        <taxon>Absidia</taxon>
    </lineage>
</organism>
<gene>
    <name evidence="2" type="primary">ABSGL_09970.1 scaffold 11783</name>
</gene>
<dbReference type="AlphaFoldDB" id="A0A168QAQ2"/>
<feature type="compositionally biased region" description="Polar residues" evidence="1">
    <location>
        <begin position="152"/>
        <end position="170"/>
    </location>
</feature>
<feature type="compositionally biased region" description="Polar residues" evidence="1">
    <location>
        <begin position="124"/>
        <end position="144"/>
    </location>
</feature>
<dbReference type="InParanoid" id="A0A168QAQ2"/>
<evidence type="ECO:0000313" key="2">
    <source>
        <dbReference type="EMBL" id="SAM04110.1"/>
    </source>
</evidence>
<protein>
    <submittedName>
        <fullName evidence="2">Uncharacterized protein</fullName>
    </submittedName>
</protein>
<accession>A0A168QAQ2</accession>
<feature type="compositionally biased region" description="Polar residues" evidence="1">
    <location>
        <begin position="102"/>
        <end position="115"/>
    </location>
</feature>
<evidence type="ECO:0000256" key="1">
    <source>
        <dbReference type="SAM" id="MobiDB-lite"/>
    </source>
</evidence>